<protein>
    <submittedName>
        <fullName evidence="2">Uncharacterized protein</fullName>
    </submittedName>
</protein>
<keyword evidence="1" id="KW-0812">Transmembrane</keyword>
<keyword evidence="1" id="KW-1133">Transmembrane helix</keyword>
<keyword evidence="1" id="KW-0472">Membrane</keyword>
<organism evidence="2 3">
    <name type="scientific">Labrys monachus</name>
    <dbReference type="NCBI Taxonomy" id="217067"/>
    <lineage>
        <taxon>Bacteria</taxon>
        <taxon>Pseudomonadati</taxon>
        <taxon>Pseudomonadota</taxon>
        <taxon>Alphaproteobacteria</taxon>
        <taxon>Hyphomicrobiales</taxon>
        <taxon>Xanthobacteraceae</taxon>
        <taxon>Labrys</taxon>
    </lineage>
</organism>
<keyword evidence="3" id="KW-1185">Reference proteome</keyword>
<dbReference type="RefSeq" id="WP_307425664.1">
    <property type="nucleotide sequence ID" value="NZ_JAUSVK010000001.1"/>
</dbReference>
<gene>
    <name evidence="2" type="ORF">J3R73_001969</name>
</gene>
<evidence type="ECO:0000313" key="2">
    <source>
        <dbReference type="EMBL" id="MDQ0392177.1"/>
    </source>
</evidence>
<accession>A0ABU0FCX7</accession>
<proteinExistence type="predicted"/>
<sequence>MSAPIEWEQLAPLIGVVAIVGGAFWRAWSMVQAVRDEIAGMRLEVARDYVSARSARDIEMRLAAAIERLGDRLDRAFDKAGS</sequence>
<feature type="transmembrane region" description="Helical" evidence="1">
    <location>
        <begin position="12"/>
        <end position="28"/>
    </location>
</feature>
<name>A0ABU0FCX7_9HYPH</name>
<reference evidence="2 3" key="1">
    <citation type="submission" date="2023-07" db="EMBL/GenBank/DDBJ databases">
        <title>Genomic Encyclopedia of Type Strains, Phase IV (KMG-IV): sequencing the most valuable type-strain genomes for metagenomic binning, comparative biology and taxonomic classification.</title>
        <authorList>
            <person name="Goeker M."/>
        </authorList>
    </citation>
    <scope>NUCLEOTIDE SEQUENCE [LARGE SCALE GENOMIC DNA]</scope>
    <source>
        <strain evidence="2 3">DSM 5896</strain>
    </source>
</reference>
<dbReference type="Proteomes" id="UP001237448">
    <property type="component" value="Unassembled WGS sequence"/>
</dbReference>
<comment type="caution">
    <text evidence="2">The sequence shown here is derived from an EMBL/GenBank/DDBJ whole genome shotgun (WGS) entry which is preliminary data.</text>
</comment>
<evidence type="ECO:0000313" key="3">
    <source>
        <dbReference type="Proteomes" id="UP001237448"/>
    </source>
</evidence>
<dbReference type="EMBL" id="JAUSVK010000001">
    <property type="protein sequence ID" value="MDQ0392177.1"/>
    <property type="molecule type" value="Genomic_DNA"/>
</dbReference>
<evidence type="ECO:0000256" key="1">
    <source>
        <dbReference type="SAM" id="Phobius"/>
    </source>
</evidence>